<dbReference type="GO" id="GO:0043138">
    <property type="term" value="F:3'-5' DNA helicase activity"/>
    <property type="evidence" value="ECO:0007669"/>
    <property type="project" value="UniProtKB-EC"/>
</dbReference>
<evidence type="ECO:0000256" key="3">
    <source>
        <dbReference type="ARBA" id="ARBA00022801"/>
    </source>
</evidence>
<keyword evidence="2" id="KW-0547">Nucleotide-binding</keyword>
<keyword evidence="4 12" id="KW-0347">Helicase</keyword>
<evidence type="ECO:0000256" key="8">
    <source>
        <dbReference type="ARBA" id="ARBA00034617"/>
    </source>
</evidence>
<sequence length="1202" mass="137649">MVLQASYLIDELLKPDANHEGFKRLIRERSVFSVEGIPEKGLSSLEPNPTFSILHNLISRGNPTRASQFLTGHMLSEFNISFERHIEKGDVRYKITEENLPEIFTGKDSLPTGSIWLWLVRVAQIQKVLLLLFANRITDVESDGLSILADELLKPYLQLAIEDIEQWYQCLILLQERNDAFPKISIDTLPQEGKTYDIAISLDEQDNSYSSIKINLGTKLQEGSPSMRFISASRIQYASLGEKKEGGFIPAPVREQALQYILQSVFRKQDFKPGQLSILNRALQGQDVVGLLPTGGGKSLTYQLSALLQPAVTIVVDPINSLMRDQYEKLLSNHIDACAYINTYNSTEERVNIEEQLSVGNLLIVFVSPERFQIKKFRNLLTRCRQNSVFFGYAVIDEAHCVSEWGHDFRQTYLRLAGNLRNFCRTKTGADATFIALTATASFDVLADIQRELNINTDAIQQLPSGAIDRKELEFNLIKIEPIGVAEAWVRDKIISAEKHPKLLQLLREVPLMKSIGKSDFYRRDVNGSFPNAGIIFCPTKSDTRGNGVLSVRDGFHGQNGLVSGTVSLSFLETVTFFSESDENLASNTHVETEAKSSFGNQTKFIENQANLMISTKAFGMGIDKSNVRFTIHYSLPSSVESFYQEAGRAGRDGEKAVCTILYCPSDVDSNIDFLKNSFKGVKRERTIFDEFITEIRYESKFFIQYLNSILKEEFGYLFSLSIWNKGQNRRLYVKTKGNWNKEKKLFVDSPEQVNFGFLNLDTLTENYSDIKNATEEECRKVMYTVKRFLRKFCPGGNYGDWLNQIKSEGLESSLAKGGSGVLILPFTNDLVKEISNKLKEAGNAEINERIVRSAYNFCDSEDKFIDDLKYEYQRATKFKEKLIIEDLESSLKESFWKIRSFSDTQRAVYRLSVLGIIEDYTIDYAGRAIIIYFKQKPETDYRASFEDYLKRYEGEERVRYWLNQVDEQQGETILRRYLYTLTRFAYETIEVKRRSAIDYMKKLCDLYFEIGDDGQIRGQAKFREDMVNYFISKYASQEYLPKHTQNGKLEDFQVVRQYINYVKRPGDVSELGVGGEIDNLKHIIGGCDRILTESPDSRTVRLIRTFAVFAIETYNQKINLNSIEMSQARGDYLSSFGYFLNNASTFKEWSDNLAYFNDSLLSINNQLSDILEDLTLELSLGYHLNWLTKFNESFIDTKTYA</sequence>
<dbReference type="Pfam" id="PF00271">
    <property type="entry name" value="Helicase_C"/>
    <property type="match status" value="1"/>
</dbReference>
<evidence type="ECO:0000256" key="7">
    <source>
        <dbReference type="ARBA" id="ARBA00023235"/>
    </source>
</evidence>
<organism evidence="12 13">
    <name type="scientific">Spirosoma fluviale</name>
    <dbReference type="NCBI Taxonomy" id="1597977"/>
    <lineage>
        <taxon>Bacteria</taxon>
        <taxon>Pseudomonadati</taxon>
        <taxon>Bacteroidota</taxon>
        <taxon>Cytophagia</taxon>
        <taxon>Cytophagales</taxon>
        <taxon>Cytophagaceae</taxon>
        <taxon>Spirosoma</taxon>
    </lineage>
</organism>
<feature type="domain" description="Helicase ATP-binding" evidence="10">
    <location>
        <begin position="279"/>
        <end position="459"/>
    </location>
</feature>
<feature type="domain" description="Helicase C-terminal" evidence="11">
    <location>
        <begin position="525"/>
        <end position="700"/>
    </location>
</feature>
<dbReference type="InterPro" id="IPR011545">
    <property type="entry name" value="DEAD/DEAH_box_helicase_dom"/>
</dbReference>
<dbReference type="InterPro" id="IPR001650">
    <property type="entry name" value="Helicase_C-like"/>
</dbReference>
<dbReference type="GO" id="GO:0016787">
    <property type="term" value="F:hydrolase activity"/>
    <property type="evidence" value="ECO:0007669"/>
    <property type="project" value="UniProtKB-KW"/>
</dbReference>
<keyword evidence="7" id="KW-0413">Isomerase</keyword>
<dbReference type="AlphaFoldDB" id="A0A286F694"/>
<keyword evidence="6" id="KW-0238">DNA-binding</keyword>
<dbReference type="GO" id="GO:0005694">
    <property type="term" value="C:chromosome"/>
    <property type="evidence" value="ECO:0007669"/>
    <property type="project" value="TreeGrafter"/>
</dbReference>
<dbReference type="InterPro" id="IPR014001">
    <property type="entry name" value="Helicase_ATP-bd"/>
</dbReference>
<dbReference type="InterPro" id="IPR004589">
    <property type="entry name" value="DNA_helicase_ATP-dep_RecQ"/>
</dbReference>
<dbReference type="SUPFAM" id="SSF52540">
    <property type="entry name" value="P-loop containing nucleoside triphosphate hydrolases"/>
    <property type="match status" value="1"/>
</dbReference>
<name>A0A286F694_9BACT</name>
<comment type="catalytic activity">
    <reaction evidence="8">
        <text>Couples ATP hydrolysis with the unwinding of duplex DNA by translocating in the 3'-5' direction.</text>
        <dbReference type="EC" id="5.6.2.4"/>
    </reaction>
</comment>
<dbReference type="PANTHER" id="PTHR13710:SF105">
    <property type="entry name" value="ATP-DEPENDENT DNA HELICASE Q1"/>
    <property type="match status" value="1"/>
</dbReference>
<evidence type="ECO:0000256" key="5">
    <source>
        <dbReference type="ARBA" id="ARBA00022840"/>
    </source>
</evidence>
<dbReference type="GO" id="GO:0003677">
    <property type="term" value="F:DNA binding"/>
    <property type="evidence" value="ECO:0007669"/>
    <property type="project" value="UniProtKB-KW"/>
</dbReference>
<keyword evidence="5" id="KW-0067">ATP-binding</keyword>
<dbReference type="Gene3D" id="3.40.50.300">
    <property type="entry name" value="P-loop containing nucleotide triphosphate hydrolases"/>
    <property type="match status" value="2"/>
</dbReference>
<evidence type="ECO:0000313" key="12">
    <source>
        <dbReference type="EMBL" id="SOD78728.1"/>
    </source>
</evidence>
<evidence type="ECO:0000259" key="11">
    <source>
        <dbReference type="PROSITE" id="PS51194"/>
    </source>
</evidence>
<keyword evidence="3" id="KW-0378">Hydrolase</keyword>
<dbReference type="PROSITE" id="PS51194">
    <property type="entry name" value="HELICASE_CTER"/>
    <property type="match status" value="1"/>
</dbReference>
<dbReference type="Proteomes" id="UP000219452">
    <property type="component" value="Unassembled WGS sequence"/>
</dbReference>
<protein>
    <recommendedName>
        <fullName evidence="9">DNA 3'-5' helicase</fullName>
        <ecNumber evidence="9">5.6.2.4</ecNumber>
    </recommendedName>
</protein>
<proteinExistence type="inferred from homology"/>
<evidence type="ECO:0000256" key="2">
    <source>
        <dbReference type="ARBA" id="ARBA00022741"/>
    </source>
</evidence>
<evidence type="ECO:0000256" key="4">
    <source>
        <dbReference type="ARBA" id="ARBA00022806"/>
    </source>
</evidence>
<keyword evidence="13" id="KW-1185">Reference proteome</keyword>
<accession>A0A286F694</accession>
<evidence type="ECO:0000256" key="6">
    <source>
        <dbReference type="ARBA" id="ARBA00023125"/>
    </source>
</evidence>
<evidence type="ECO:0000256" key="9">
    <source>
        <dbReference type="ARBA" id="ARBA00034808"/>
    </source>
</evidence>
<dbReference type="GO" id="GO:0006281">
    <property type="term" value="P:DNA repair"/>
    <property type="evidence" value="ECO:0007669"/>
    <property type="project" value="TreeGrafter"/>
</dbReference>
<gene>
    <name evidence="12" type="ORF">SAMN06269250_0611</name>
</gene>
<dbReference type="GO" id="GO:0005524">
    <property type="term" value="F:ATP binding"/>
    <property type="evidence" value="ECO:0007669"/>
    <property type="project" value="UniProtKB-KW"/>
</dbReference>
<reference evidence="13" key="1">
    <citation type="submission" date="2017-09" db="EMBL/GenBank/DDBJ databases">
        <authorList>
            <person name="Varghese N."/>
            <person name="Submissions S."/>
        </authorList>
    </citation>
    <scope>NUCLEOTIDE SEQUENCE [LARGE SCALE GENOMIC DNA]</scope>
    <source>
        <strain evidence="13">DSM 29961</strain>
    </source>
</reference>
<dbReference type="SMART" id="SM00487">
    <property type="entry name" value="DEXDc"/>
    <property type="match status" value="1"/>
</dbReference>
<evidence type="ECO:0000259" key="10">
    <source>
        <dbReference type="PROSITE" id="PS51192"/>
    </source>
</evidence>
<dbReference type="OrthoDB" id="9763310at2"/>
<dbReference type="PROSITE" id="PS51192">
    <property type="entry name" value="HELICASE_ATP_BIND_1"/>
    <property type="match status" value="1"/>
</dbReference>
<dbReference type="SMART" id="SM00490">
    <property type="entry name" value="HELICc"/>
    <property type="match status" value="1"/>
</dbReference>
<dbReference type="InterPro" id="IPR027417">
    <property type="entry name" value="P-loop_NTPase"/>
</dbReference>
<dbReference type="CDD" id="cd17920">
    <property type="entry name" value="DEXHc_RecQ"/>
    <property type="match status" value="1"/>
</dbReference>
<evidence type="ECO:0000256" key="1">
    <source>
        <dbReference type="ARBA" id="ARBA00005446"/>
    </source>
</evidence>
<comment type="similarity">
    <text evidence="1">Belongs to the helicase family. RecQ subfamily.</text>
</comment>
<dbReference type="Pfam" id="PF00270">
    <property type="entry name" value="DEAD"/>
    <property type="match status" value="1"/>
</dbReference>
<dbReference type="GO" id="GO:0006310">
    <property type="term" value="P:DNA recombination"/>
    <property type="evidence" value="ECO:0007669"/>
    <property type="project" value="InterPro"/>
</dbReference>
<dbReference type="EC" id="5.6.2.4" evidence="9"/>
<dbReference type="GO" id="GO:0005737">
    <property type="term" value="C:cytoplasm"/>
    <property type="evidence" value="ECO:0007669"/>
    <property type="project" value="TreeGrafter"/>
</dbReference>
<dbReference type="NCBIfam" id="TIGR00614">
    <property type="entry name" value="recQ_fam"/>
    <property type="match status" value="1"/>
</dbReference>
<dbReference type="PANTHER" id="PTHR13710">
    <property type="entry name" value="DNA HELICASE RECQ FAMILY MEMBER"/>
    <property type="match status" value="1"/>
</dbReference>
<dbReference type="EMBL" id="OCNH01000001">
    <property type="protein sequence ID" value="SOD78728.1"/>
    <property type="molecule type" value="Genomic_DNA"/>
</dbReference>
<evidence type="ECO:0000313" key="13">
    <source>
        <dbReference type="Proteomes" id="UP000219452"/>
    </source>
</evidence>
<dbReference type="GO" id="GO:0009378">
    <property type="term" value="F:four-way junction helicase activity"/>
    <property type="evidence" value="ECO:0007669"/>
    <property type="project" value="TreeGrafter"/>
</dbReference>